<protein>
    <submittedName>
        <fullName evidence="3">Uncharacterized protein</fullName>
    </submittedName>
</protein>
<gene>
    <name evidence="3" type="ORF">DFP72DRAFT_1081838</name>
</gene>
<keyword evidence="1" id="KW-0175">Coiled coil</keyword>
<feature type="region of interest" description="Disordered" evidence="2">
    <location>
        <begin position="257"/>
        <end position="292"/>
    </location>
</feature>
<organism evidence="3 4">
    <name type="scientific">Ephemerocybe angulata</name>
    <dbReference type="NCBI Taxonomy" id="980116"/>
    <lineage>
        <taxon>Eukaryota</taxon>
        <taxon>Fungi</taxon>
        <taxon>Dikarya</taxon>
        <taxon>Basidiomycota</taxon>
        <taxon>Agaricomycotina</taxon>
        <taxon>Agaricomycetes</taxon>
        <taxon>Agaricomycetidae</taxon>
        <taxon>Agaricales</taxon>
        <taxon>Agaricineae</taxon>
        <taxon>Psathyrellaceae</taxon>
        <taxon>Ephemerocybe</taxon>
    </lineage>
</organism>
<proteinExistence type="predicted"/>
<evidence type="ECO:0000256" key="2">
    <source>
        <dbReference type="SAM" id="MobiDB-lite"/>
    </source>
</evidence>
<evidence type="ECO:0000256" key="1">
    <source>
        <dbReference type="SAM" id="Coils"/>
    </source>
</evidence>
<reference evidence="3 4" key="1">
    <citation type="submission" date="2020-07" db="EMBL/GenBank/DDBJ databases">
        <title>Comparative genomics of pyrophilous fungi reveals a link between fire events and developmental genes.</title>
        <authorList>
            <consortium name="DOE Joint Genome Institute"/>
            <person name="Steindorff A.S."/>
            <person name="Carver A."/>
            <person name="Calhoun S."/>
            <person name="Stillman K."/>
            <person name="Liu H."/>
            <person name="Lipzen A."/>
            <person name="Pangilinan J."/>
            <person name="Labutti K."/>
            <person name="Bruns T.D."/>
            <person name="Grigoriev I.V."/>
        </authorList>
    </citation>
    <scope>NUCLEOTIDE SEQUENCE [LARGE SCALE GENOMIC DNA]</scope>
    <source>
        <strain evidence="3 4">CBS 144469</strain>
    </source>
</reference>
<keyword evidence="4" id="KW-1185">Reference proteome</keyword>
<dbReference type="EMBL" id="JACGCI010000181">
    <property type="protein sequence ID" value="KAF6742534.1"/>
    <property type="molecule type" value="Genomic_DNA"/>
</dbReference>
<accession>A0A8H6LUC7</accession>
<feature type="coiled-coil region" evidence="1">
    <location>
        <begin position="551"/>
        <end position="597"/>
    </location>
</feature>
<dbReference type="AlphaFoldDB" id="A0A8H6LUC7"/>
<name>A0A8H6LUC7_9AGAR</name>
<evidence type="ECO:0000313" key="4">
    <source>
        <dbReference type="Proteomes" id="UP000521943"/>
    </source>
</evidence>
<sequence length="606" mass="67557">MPATINKSTGVDVTKYIRHLPDSLEDVARIRALAEDRVITLEKEIENATGRVKTRLGSALKNVRSNITNLTLQYNLLAAADVDAMDVDQEAHPSQISVEPIPEAPIPEDASQGDSVACADPLVEDIAPPVALDHPVDSLLEDLAPPVALEHPGETLSVGPDVVLPSQPAAPADHVASHDFAEVDTEVLSEHPVSAPINPAPAKSLPTTPEPQQLSEPVTIVQDITLTGNNEYRITTTAIRSPQQAPAGADVITTTIRSPRQAPAGADVMDVDDELSDRDAEGENDPDAAAGTTLVAGPSTVRVTMVKQNKNDPPVRTHLPEYWERLTNTEKRNILDHAKAQLQKFYKTNTPLRDSIRAWSRRHSEFLPISAMHSRKLALSMFILNNGRTCCHYHVHLDRTSAVNDVAVNESDSPQPFCVTGVPYEPNPNPIRHPNYLQRDPDDLSGGRNPNFTLERVYEFFPLMDEETGERALHCGCPMEEALIDFYFWKVVQIESHSYEAIETMGRGIKPRDRLYYLVILRLFNIQLDDLFQYDTDDRAIDTVDARLRQIKVWEDAVKDIQDTRNKKKAEKEKERKRLAQQKLARAYKEIEELEGGEVDFDDDDD</sequence>
<dbReference type="OrthoDB" id="3062477at2759"/>
<comment type="caution">
    <text evidence="3">The sequence shown here is derived from an EMBL/GenBank/DDBJ whole genome shotgun (WGS) entry which is preliminary data.</text>
</comment>
<dbReference type="Proteomes" id="UP000521943">
    <property type="component" value="Unassembled WGS sequence"/>
</dbReference>
<evidence type="ECO:0000313" key="3">
    <source>
        <dbReference type="EMBL" id="KAF6742534.1"/>
    </source>
</evidence>
<feature type="compositionally biased region" description="Acidic residues" evidence="2">
    <location>
        <begin position="269"/>
        <end position="286"/>
    </location>
</feature>